<name>A0A0A9BCP8_ARUDO</name>
<sequence>MEVLVSLQLPAAYAPMRPNISSIMAASSAWRLIRRWLCNITMITSDATKAAELQ</sequence>
<dbReference type="EMBL" id="GBRH01236156">
    <property type="protein sequence ID" value="JAD61739.1"/>
    <property type="molecule type" value="Transcribed_RNA"/>
</dbReference>
<accession>A0A0A9BCP8</accession>
<dbReference type="AlphaFoldDB" id="A0A0A9BCP8"/>
<organism evidence="1">
    <name type="scientific">Arundo donax</name>
    <name type="common">Giant reed</name>
    <name type="synonym">Donax arundinaceus</name>
    <dbReference type="NCBI Taxonomy" id="35708"/>
    <lineage>
        <taxon>Eukaryota</taxon>
        <taxon>Viridiplantae</taxon>
        <taxon>Streptophyta</taxon>
        <taxon>Embryophyta</taxon>
        <taxon>Tracheophyta</taxon>
        <taxon>Spermatophyta</taxon>
        <taxon>Magnoliopsida</taxon>
        <taxon>Liliopsida</taxon>
        <taxon>Poales</taxon>
        <taxon>Poaceae</taxon>
        <taxon>PACMAD clade</taxon>
        <taxon>Arundinoideae</taxon>
        <taxon>Arundineae</taxon>
        <taxon>Arundo</taxon>
    </lineage>
</organism>
<evidence type="ECO:0000313" key="1">
    <source>
        <dbReference type="EMBL" id="JAD61739.1"/>
    </source>
</evidence>
<protein>
    <submittedName>
        <fullName evidence="1">Uncharacterized protein</fullName>
    </submittedName>
</protein>
<reference evidence="1" key="2">
    <citation type="journal article" date="2015" name="Data Brief">
        <title>Shoot transcriptome of the giant reed, Arundo donax.</title>
        <authorList>
            <person name="Barrero R.A."/>
            <person name="Guerrero F.D."/>
            <person name="Moolhuijzen P."/>
            <person name="Goolsby J.A."/>
            <person name="Tidwell J."/>
            <person name="Bellgard S.E."/>
            <person name="Bellgard M.I."/>
        </authorList>
    </citation>
    <scope>NUCLEOTIDE SEQUENCE</scope>
    <source>
        <tissue evidence="1">Shoot tissue taken approximately 20 cm above the soil surface</tissue>
    </source>
</reference>
<proteinExistence type="predicted"/>
<reference evidence="1" key="1">
    <citation type="submission" date="2014-09" db="EMBL/GenBank/DDBJ databases">
        <authorList>
            <person name="Magalhaes I.L.F."/>
            <person name="Oliveira U."/>
            <person name="Santos F.R."/>
            <person name="Vidigal T.H.D.A."/>
            <person name="Brescovit A.D."/>
            <person name="Santos A.J."/>
        </authorList>
    </citation>
    <scope>NUCLEOTIDE SEQUENCE</scope>
    <source>
        <tissue evidence="1">Shoot tissue taken approximately 20 cm above the soil surface</tissue>
    </source>
</reference>